<evidence type="ECO:0000313" key="7">
    <source>
        <dbReference type="Proteomes" id="UP000017090"/>
    </source>
</evidence>
<dbReference type="EMBL" id="AWXA01000041">
    <property type="protein sequence ID" value="ERT58717.1"/>
    <property type="molecule type" value="Genomic_DNA"/>
</dbReference>
<evidence type="ECO:0000313" key="6">
    <source>
        <dbReference type="EMBL" id="ERT58717.1"/>
    </source>
</evidence>
<dbReference type="Gene3D" id="3.40.190.10">
    <property type="entry name" value="Periplasmic binding protein-like II"/>
    <property type="match status" value="2"/>
</dbReference>
<dbReference type="CDD" id="cd14748">
    <property type="entry name" value="PBP2_UgpB"/>
    <property type="match status" value="1"/>
</dbReference>
<feature type="chain" id="PRO_5039706328" evidence="5">
    <location>
        <begin position="21"/>
        <end position="445"/>
    </location>
</feature>
<dbReference type="SUPFAM" id="SSF53850">
    <property type="entry name" value="Periplasmic binding protein-like II"/>
    <property type="match status" value="1"/>
</dbReference>
<organism evidence="6 7">
    <name type="scientific">Megasphaera vaginalis</name>
    <name type="common">ex Srinivasan et al. 2021</name>
    <dbReference type="NCBI Taxonomy" id="1111454"/>
    <lineage>
        <taxon>Bacteria</taxon>
        <taxon>Bacillati</taxon>
        <taxon>Bacillota</taxon>
        <taxon>Negativicutes</taxon>
        <taxon>Veillonellales</taxon>
        <taxon>Veillonellaceae</taxon>
        <taxon>Megasphaera</taxon>
    </lineage>
</organism>
<dbReference type="PANTHER" id="PTHR43649">
    <property type="entry name" value="ARABINOSE-BINDING PROTEIN-RELATED"/>
    <property type="match status" value="1"/>
</dbReference>
<keyword evidence="7" id="KW-1185">Reference proteome</keyword>
<dbReference type="InterPro" id="IPR006059">
    <property type="entry name" value="SBP"/>
</dbReference>
<dbReference type="AlphaFoldDB" id="U7UH18"/>
<sequence length="445" mass="48304">MRLKTLALCALTAFSIVGLIGCGNTGTTASSGNSDKKIELKFWHAMGGSGAKGIDELVKRFNDSHPNIHVTAEFQGSYDDTITKLRNAGNGKNLGADVVQVFDLGTRYMIDSGLTVPVQDYLDKDKYDISKIEPNIAAYYTINNKLYSMPFNSSTPLLYYNKDIFKKAGIEKPPTSLEELKAMGPKLVQDGGAQMPLALTIYGWYSEQFFCKSGIPIFDNNNGREKAPGNYIANNNKELEQQLTVWNELAKAGIAPNIGRKGGPDEFNSGKAAMTVASSANLRDTLNQVGGKFEVGTAFYPSVKAGDKGGVSIGGASLWMINSEDKARMDATWEFIKFMISPESQAYWNSMTGYFPITVDAAKESVFKDNMSKFPQFQTAIDQLHASNPQSQGGLSASFAEIRQITEKEIENMLNGAKTPAQAAAAIAEQANAAIKIYNDANGTK</sequence>
<dbReference type="Pfam" id="PF13416">
    <property type="entry name" value="SBP_bac_8"/>
    <property type="match status" value="1"/>
</dbReference>
<keyword evidence="3" id="KW-0813">Transport</keyword>
<reference evidence="6 7" key="1">
    <citation type="submission" date="2013-09" db="EMBL/GenBank/DDBJ databases">
        <authorList>
            <person name="Durkin A.S."/>
            <person name="Haft D.R."/>
            <person name="McCorrison J."/>
            <person name="Torralba M."/>
            <person name="Gillis M."/>
            <person name="Haft D.H."/>
            <person name="Methe B."/>
            <person name="Sutton G."/>
            <person name="Nelson K.E."/>
        </authorList>
    </citation>
    <scope>NUCLEOTIDE SEQUENCE [LARGE SCALE GENOMIC DNA]</scope>
    <source>
        <strain evidence="6 7">BV3C16-1</strain>
    </source>
</reference>
<dbReference type="eggNOG" id="COG1653">
    <property type="taxonomic scope" value="Bacteria"/>
</dbReference>
<evidence type="ECO:0000256" key="5">
    <source>
        <dbReference type="SAM" id="SignalP"/>
    </source>
</evidence>
<name>U7UH18_9FIRM</name>
<comment type="subcellular location">
    <subcellularLocation>
        <location evidence="1">Cell envelope</location>
    </subcellularLocation>
</comment>
<dbReference type="PANTHER" id="PTHR43649:SF31">
    <property type="entry name" value="SN-GLYCEROL-3-PHOSPHATE-BINDING PERIPLASMIC PROTEIN UGPB"/>
    <property type="match status" value="1"/>
</dbReference>
<feature type="signal peptide" evidence="5">
    <location>
        <begin position="1"/>
        <end position="20"/>
    </location>
</feature>
<evidence type="ECO:0000256" key="2">
    <source>
        <dbReference type="ARBA" id="ARBA00008520"/>
    </source>
</evidence>
<proteinExistence type="inferred from homology"/>
<dbReference type="PATRIC" id="fig|1111454.3.peg.1487"/>
<gene>
    <name evidence="6" type="ORF">HMPREF1250_1822</name>
</gene>
<evidence type="ECO:0000256" key="1">
    <source>
        <dbReference type="ARBA" id="ARBA00004196"/>
    </source>
</evidence>
<accession>U7UH18</accession>
<dbReference type="OrthoDB" id="9795467at2"/>
<comment type="similarity">
    <text evidence="2">Belongs to the bacterial solute-binding protein 1 family.</text>
</comment>
<evidence type="ECO:0000256" key="3">
    <source>
        <dbReference type="ARBA" id="ARBA00022448"/>
    </source>
</evidence>
<protein>
    <submittedName>
        <fullName evidence="6">ABC transporter, solute-binding protein</fullName>
    </submittedName>
</protein>
<dbReference type="PROSITE" id="PS51257">
    <property type="entry name" value="PROKAR_LIPOPROTEIN"/>
    <property type="match status" value="1"/>
</dbReference>
<dbReference type="Proteomes" id="UP000017090">
    <property type="component" value="Unassembled WGS sequence"/>
</dbReference>
<dbReference type="GO" id="GO:0030313">
    <property type="term" value="C:cell envelope"/>
    <property type="evidence" value="ECO:0007669"/>
    <property type="project" value="UniProtKB-SubCell"/>
</dbReference>
<comment type="caution">
    <text evidence="6">The sequence shown here is derived from an EMBL/GenBank/DDBJ whole genome shotgun (WGS) entry which is preliminary data.</text>
</comment>
<dbReference type="STRING" id="1111454.HMPREF1250_1822"/>
<dbReference type="InterPro" id="IPR050490">
    <property type="entry name" value="Bact_solute-bd_prot1"/>
</dbReference>
<keyword evidence="4 5" id="KW-0732">Signal</keyword>
<evidence type="ECO:0000256" key="4">
    <source>
        <dbReference type="ARBA" id="ARBA00022729"/>
    </source>
</evidence>
<dbReference type="RefSeq" id="WP_023054016.1">
    <property type="nucleotide sequence ID" value="NZ_AWXA01000041.1"/>
</dbReference>